<feature type="transmembrane region" description="Helical" evidence="8">
    <location>
        <begin position="169"/>
        <end position="192"/>
    </location>
</feature>
<evidence type="ECO:0000313" key="9">
    <source>
        <dbReference type="EMBL" id="GAA2387331.1"/>
    </source>
</evidence>
<feature type="transmembrane region" description="Helical" evidence="8">
    <location>
        <begin position="327"/>
        <end position="347"/>
    </location>
</feature>
<sequence length="402" mass="44147">MDAGRRRVVRWVLLGLFVALVVYAHIWYRNRHDWFDLGIYRQAVNWWLDGHNLYDFVKPDDTQGALGFTYPPFGALVLVPFAVLGWLPAVVLYSVVTVAAVLVTTYWLLAPIAREKGWDLPFALVLALAVISALEPIRENYTFGQINMVLVLLVLADLLVLLPKGSRWAGALIGLAAAIKLTPAIFVIYLLVSRRYRAALTAVATGAAASLLAFAVMPRSSVRFWTDALWQGEGIGNAAYTFNQSFYGMLARLSAPGEPNRLVWAALVLLALGFGLWRARRAALAGDEVVGLTITGLVGCLISPITWVHHIYWFIPALIVLAAASRWRVALAVVVALTVGLGLVSWFEQGLPVDPWGHGVWGFLIKNWYLLLMVALLFALPIRPGARVEPGVASTTEPATVR</sequence>
<feature type="transmembrane region" description="Helical" evidence="8">
    <location>
        <begin position="143"/>
        <end position="162"/>
    </location>
</feature>
<evidence type="ECO:0000313" key="10">
    <source>
        <dbReference type="Proteomes" id="UP001501444"/>
    </source>
</evidence>
<feature type="transmembrane region" description="Helical" evidence="8">
    <location>
        <begin position="262"/>
        <end position="279"/>
    </location>
</feature>
<keyword evidence="3" id="KW-0808">Transferase</keyword>
<feature type="transmembrane region" description="Helical" evidence="8">
    <location>
        <begin position="120"/>
        <end position="137"/>
    </location>
</feature>
<dbReference type="RefSeq" id="WP_344619629.1">
    <property type="nucleotide sequence ID" value="NZ_BAAARV010000105.1"/>
</dbReference>
<organism evidence="9 10">
    <name type="scientific">Dactylosporangium salmoneum</name>
    <dbReference type="NCBI Taxonomy" id="53361"/>
    <lineage>
        <taxon>Bacteria</taxon>
        <taxon>Bacillati</taxon>
        <taxon>Actinomycetota</taxon>
        <taxon>Actinomycetes</taxon>
        <taxon>Micromonosporales</taxon>
        <taxon>Micromonosporaceae</taxon>
        <taxon>Dactylosporangium</taxon>
    </lineage>
</organism>
<keyword evidence="2" id="KW-1003">Cell membrane</keyword>
<dbReference type="Pfam" id="PF09594">
    <property type="entry name" value="GT87"/>
    <property type="match status" value="1"/>
</dbReference>
<keyword evidence="6 8" id="KW-0472">Membrane</keyword>
<keyword evidence="4 8" id="KW-0812">Transmembrane</keyword>
<evidence type="ECO:0000256" key="3">
    <source>
        <dbReference type="ARBA" id="ARBA00022679"/>
    </source>
</evidence>
<evidence type="ECO:0000256" key="8">
    <source>
        <dbReference type="SAM" id="Phobius"/>
    </source>
</evidence>
<proteinExistence type="inferred from homology"/>
<comment type="caution">
    <text evidence="9">The sequence shown here is derived from an EMBL/GenBank/DDBJ whole genome shotgun (WGS) entry which is preliminary data.</text>
</comment>
<keyword evidence="10" id="KW-1185">Reference proteome</keyword>
<feature type="transmembrane region" description="Helical" evidence="8">
    <location>
        <begin position="359"/>
        <end position="380"/>
    </location>
</feature>
<dbReference type="InterPro" id="IPR018584">
    <property type="entry name" value="GT87"/>
</dbReference>
<feature type="transmembrane region" description="Helical" evidence="8">
    <location>
        <begin position="12"/>
        <end position="28"/>
    </location>
</feature>
<keyword evidence="5 8" id="KW-1133">Transmembrane helix</keyword>
<gene>
    <name evidence="9" type="ORF">GCM10010170_098240</name>
</gene>
<evidence type="ECO:0000256" key="1">
    <source>
        <dbReference type="ARBA" id="ARBA00004651"/>
    </source>
</evidence>
<feature type="transmembrane region" description="Helical" evidence="8">
    <location>
        <begin position="86"/>
        <end position="108"/>
    </location>
</feature>
<evidence type="ECO:0000256" key="4">
    <source>
        <dbReference type="ARBA" id="ARBA00022692"/>
    </source>
</evidence>
<evidence type="ECO:0000256" key="7">
    <source>
        <dbReference type="ARBA" id="ARBA00024033"/>
    </source>
</evidence>
<dbReference type="Proteomes" id="UP001501444">
    <property type="component" value="Unassembled WGS sequence"/>
</dbReference>
<feature type="transmembrane region" description="Helical" evidence="8">
    <location>
        <begin position="291"/>
        <end position="315"/>
    </location>
</feature>
<dbReference type="EMBL" id="BAAARV010000105">
    <property type="protein sequence ID" value="GAA2387331.1"/>
    <property type="molecule type" value="Genomic_DNA"/>
</dbReference>
<evidence type="ECO:0000256" key="2">
    <source>
        <dbReference type="ARBA" id="ARBA00022475"/>
    </source>
</evidence>
<protein>
    <submittedName>
        <fullName evidence="9">Glycosyltransferase 87 family protein</fullName>
    </submittedName>
</protein>
<feature type="transmembrane region" description="Helical" evidence="8">
    <location>
        <begin position="198"/>
        <end position="217"/>
    </location>
</feature>
<name>A0ABP5UX46_9ACTN</name>
<reference evidence="10" key="1">
    <citation type="journal article" date="2019" name="Int. J. Syst. Evol. Microbiol.">
        <title>The Global Catalogue of Microorganisms (GCM) 10K type strain sequencing project: providing services to taxonomists for standard genome sequencing and annotation.</title>
        <authorList>
            <consortium name="The Broad Institute Genomics Platform"/>
            <consortium name="The Broad Institute Genome Sequencing Center for Infectious Disease"/>
            <person name="Wu L."/>
            <person name="Ma J."/>
        </authorList>
    </citation>
    <scope>NUCLEOTIDE SEQUENCE [LARGE SCALE GENOMIC DNA]</scope>
    <source>
        <strain evidence="10">JCM 3272</strain>
    </source>
</reference>
<evidence type="ECO:0000256" key="6">
    <source>
        <dbReference type="ARBA" id="ARBA00023136"/>
    </source>
</evidence>
<accession>A0ABP5UX46</accession>
<comment type="similarity">
    <text evidence="7">Belongs to the glycosyltransferase 87 family.</text>
</comment>
<comment type="subcellular location">
    <subcellularLocation>
        <location evidence="1">Cell membrane</location>
        <topology evidence="1">Multi-pass membrane protein</topology>
    </subcellularLocation>
</comment>
<evidence type="ECO:0000256" key="5">
    <source>
        <dbReference type="ARBA" id="ARBA00022989"/>
    </source>
</evidence>